<dbReference type="PROSITE" id="PS00166">
    <property type="entry name" value="ENOYL_COA_HYDRATASE"/>
    <property type="match status" value="1"/>
</dbReference>
<proteinExistence type="inferred from homology"/>
<dbReference type="InterPro" id="IPR001753">
    <property type="entry name" value="Enoyl-CoA_hydra/iso"/>
</dbReference>
<evidence type="ECO:0000313" key="5">
    <source>
        <dbReference type="Proteomes" id="UP001524642"/>
    </source>
</evidence>
<dbReference type="InterPro" id="IPR014748">
    <property type="entry name" value="Enoyl-CoA_hydra_C"/>
</dbReference>
<dbReference type="PANTHER" id="PTHR11941:SF54">
    <property type="entry name" value="ENOYL-COA HYDRATASE, MITOCHONDRIAL"/>
    <property type="match status" value="1"/>
</dbReference>
<dbReference type="CDD" id="cd06558">
    <property type="entry name" value="crotonase-like"/>
    <property type="match status" value="1"/>
</dbReference>
<organism evidence="4 5">
    <name type="scientific">Roseomonas populi</name>
    <dbReference type="NCBI Taxonomy" id="3121582"/>
    <lineage>
        <taxon>Bacteria</taxon>
        <taxon>Pseudomonadati</taxon>
        <taxon>Pseudomonadota</taxon>
        <taxon>Alphaproteobacteria</taxon>
        <taxon>Acetobacterales</taxon>
        <taxon>Roseomonadaceae</taxon>
        <taxon>Roseomonas</taxon>
    </lineage>
</organism>
<evidence type="ECO:0000256" key="2">
    <source>
        <dbReference type="ARBA" id="ARBA00023239"/>
    </source>
</evidence>
<dbReference type="Pfam" id="PF00378">
    <property type="entry name" value="ECH_1"/>
    <property type="match status" value="1"/>
</dbReference>
<dbReference type="Gene3D" id="3.90.226.10">
    <property type="entry name" value="2-enoyl-CoA Hydratase, Chain A, domain 1"/>
    <property type="match status" value="1"/>
</dbReference>
<evidence type="ECO:0000256" key="1">
    <source>
        <dbReference type="ARBA" id="ARBA00005254"/>
    </source>
</evidence>
<protein>
    <submittedName>
        <fullName evidence="4">Enoyl-CoA hydratase-related protein</fullName>
    </submittedName>
</protein>
<evidence type="ECO:0000313" key="4">
    <source>
        <dbReference type="EMBL" id="MCR0982619.1"/>
    </source>
</evidence>
<name>A0ABT1X3D5_9PROT</name>
<dbReference type="InterPro" id="IPR029045">
    <property type="entry name" value="ClpP/crotonase-like_dom_sf"/>
</dbReference>
<reference evidence="4 5" key="1">
    <citation type="submission" date="2022-06" db="EMBL/GenBank/DDBJ databases">
        <title>Roseomonas CN29.</title>
        <authorList>
            <person name="Cheng Y."/>
            <person name="He X."/>
        </authorList>
    </citation>
    <scope>NUCLEOTIDE SEQUENCE [LARGE SCALE GENOMIC DNA]</scope>
    <source>
        <strain evidence="4 5">CN29</strain>
    </source>
</reference>
<comment type="similarity">
    <text evidence="1 3">Belongs to the enoyl-CoA hydratase/isomerase family.</text>
</comment>
<dbReference type="Proteomes" id="UP001524642">
    <property type="component" value="Unassembled WGS sequence"/>
</dbReference>
<accession>A0ABT1X3D5</accession>
<dbReference type="InterPro" id="IPR018376">
    <property type="entry name" value="Enoyl-CoA_hyd/isom_CS"/>
</dbReference>
<dbReference type="EMBL" id="JANJOU010000008">
    <property type="protein sequence ID" value="MCR0982619.1"/>
    <property type="molecule type" value="Genomic_DNA"/>
</dbReference>
<dbReference type="Gene3D" id="1.10.12.10">
    <property type="entry name" value="Lyase 2-enoyl-coa Hydratase, Chain A, domain 2"/>
    <property type="match status" value="1"/>
</dbReference>
<keyword evidence="2" id="KW-0456">Lyase</keyword>
<sequence length="266" mass="29006">MSAARSWRRLAVEEAEPGLLIVRFNRPEVRNAIDTATMEDLRELFGPLAFTPGGLRCIVLTGTGDKAFCAGGDLKERQGMSDEEWRLQHAIAEESAYAVLNSSVPVIAAVNGAAFGGGCELALCCDFIYAASTASFALPEVTRGIMPGAGGTQNLPRAVGERRAKELLMTGRPFSAAEAERWGMVNEVCEPEGLMPRVMEVARTICANAPISVRQIRKAVHQGLQTDLTTGLLLEVQAYERTIPTEDRREGVRAFNERRRPVFQGR</sequence>
<dbReference type="RefSeq" id="WP_257716289.1">
    <property type="nucleotide sequence ID" value="NZ_JANJOU010000008.1"/>
</dbReference>
<gene>
    <name evidence="4" type="ORF">NRP21_11220</name>
</gene>
<dbReference type="PANTHER" id="PTHR11941">
    <property type="entry name" value="ENOYL-COA HYDRATASE-RELATED"/>
    <property type="match status" value="1"/>
</dbReference>
<evidence type="ECO:0000256" key="3">
    <source>
        <dbReference type="RuleBase" id="RU003707"/>
    </source>
</evidence>
<dbReference type="SUPFAM" id="SSF52096">
    <property type="entry name" value="ClpP/crotonase"/>
    <property type="match status" value="1"/>
</dbReference>
<keyword evidence="5" id="KW-1185">Reference proteome</keyword>
<comment type="caution">
    <text evidence="4">The sequence shown here is derived from an EMBL/GenBank/DDBJ whole genome shotgun (WGS) entry which is preliminary data.</text>
</comment>